<keyword evidence="2" id="KW-1185">Reference proteome</keyword>
<evidence type="ECO:0000313" key="2">
    <source>
        <dbReference type="Proteomes" id="UP000297245"/>
    </source>
</evidence>
<organism evidence="1 2">
    <name type="scientific">Dendrothele bispora (strain CBS 962.96)</name>
    <dbReference type="NCBI Taxonomy" id="1314807"/>
    <lineage>
        <taxon>Eukaryota</taxon>
        <taxon>Fungi</taxon>
        <taxon>Dikarya</taxon>
        <taxon>Basidiomycota</taxon>
        <taxon>Agaricomycotina</taxon>
        <taxon>Agaricomycetes</taxon>
        <taxon>Agaricomycetidae</taxon>
        <taxon>Agaricales</taxon>
        <taxon>Agaricales incertae sedis</taxon>
        <taxon>Dendrothele</taxon>
    </lineage>
</organism>
<proteinExistence type="predicted"/>
<evidence type="ECO:0000313" key="1">
    <source>
        <dbReference type="EMBL" id="THU98180.1"/>
    </source>
</evidence>
<protein>
    <submittedName>
        <fullName evidence="1">Uncharacterized protein</fullName>
    </submittedName>
</protein>
<dbReference type="EMBL" id="ML179141">
    <property type="protein sequence ID" value="THU98180.1"/>
    <property type="molecule type" value="Genomic_DNA"/>
</dbReference>
<gene>
    <name evidence="1" type="ORF">K435DRAFT_856905</name>
</gene>
<dbReference type="Proteomes" id="UP000297245">
    <property type="component" value="Unassembled WGS sequence"/>
</dbReference>
<dbReference type="OrthoDB" id="2682201at2759"/>
<accession>A0A4S8M7P3</accession>
<name>A0A4S8M7P3_DENBC</name>
<sequence>MPTSRPFPGTPAFDIRAFRSRIQEIVGHYVPANDLFTVLVSSRGVVIGSVAHCVALRTTSSAPTGLDIAVEYSGFDLLSTFLVDKGYQKAEDTVCSPWRDTAHSVYHFGTPKHRRFGPSRHTVYVRVVRLSPTPHALYSHLLKSPTTLEMTYLTPSTWMTLYPALWEQSLSLYRWCEVVNQTIRNSESKIGRKGFEVVSSNSADITPCHQCPAANRLLTGGFDIRYTVHCIPRTRADTFGQHTLQDFKCTPIKWRFSVHCFNASCPRYTPWAIRRPNIFFAPASDETSEALTDDMCMFKEAWIHRTGLRYSLAVLMRPDTPPCLVPLPLEPYAPTFTSVDSVMSELWIPRPTSDVWSMEKLRVSKSFDVDGKRVIFTLYVHPYDRTSFNSFTRNHTSPMLLFKHTPQGMLSFTPQDLDTVKRIVYEWLDPTLEDSDDMYAGHSDWYADSEDM</sequence>
<dbReference type="AlphaFoldDB" id="A0A4S8M7P3"/>
<reference evidence="1 2" key="1">
    <citation type="journal article" date="2019" name="Nat. Ecol. Evol.">
        <title>Megaphylogeny resolves global patterns of mushroom evolution.</title>
        <authorList>
            <person name="Varga T."/>
            <person name="Krizsan K."/>
            <person name="Foldi C."/>
            <person name="Dima B."/>
            <person name="Sanchez-Garcia M."/>
            <person name="Sanchez-Ramirez S."/>
            <person name="Szollosi G.J."/>
            <person name="Szarkandi J.G."/>
            <person name="Papp V."/>
            <person name="Albert L."/>
            <person name="Andreopoulos W."/>
            <person name="Angelini C."/>
            <person name="Antonin V."/>
            <person name="Barry K.W."/>
            <person name="Bougher N.L."/>
            <person name="Buchanan P."/>
            <person name="Buyck B."/>
            <person name="Bense V."/>
            <person name="Catcheside P."/>
            <person name="Chovatia M."/>
            <person name="Cooper J."/>
            <person name="Damon W."/>
            <person name="Desjardin D."/>
            <person name="Finy P."/>
            <person name="Geml J."/>
            <person name="Haridas S."/>
            <person name="Hughes K."/>
            <person name="Justo A."/>
            <person name="Karasinski D."/>
            <person name="Kautmanova I."/>
            <person name="Kiss B."/>
            <person name="Kocsube S."/>
            <person name="Kotiranta H."/>
            <person name="LaButti K.M."/>
            <person name="Lechner B.E."/>
            <person name="Liimatainen K."/>
            <person name="Lipzen A."/>
            <person name="Lukacs Z."/>
            <person name="Mihaltcheva S."/>
            <person name="Morgado L.N."/>
            <person name="Niskanen T."/>
            <person name="Noordeloos M.E."/>
            <person name="Ohm R.A."/>
            <person name="Ortiz-Santana B."/>
            <person name="Ovrebo C."/>
            <person name="Racz N."/>
            <person name="Riley R."/>
            <person name="Savchenko A."/>
            <person name="Shiryaev A."/>
            <person name="Soop K."/>
            <person name="Spirin V."/>
            <person name="Szebenyi C."/>
            <person name="Tomsovsky M."/>
            <person name="Tulloss R.E."/>
            <person name="Uehling J."/>
            <person name="Grigoriev I.V."/>
            <person name="Vagvolgyi C."/>
            <person name="Papp T."/>
            <person name="Martin F.M."/>
            <person name="Miettinen O."/>
            <person name="Hibbett D.S."/>
            <person name="Nagy L.G."/>
        </authorList>
    </citation>
    <scope>NUCLEOTIDE SEQUENCE [LARGE SCALE GENOMIC DNA]</scope>
    <source>
        <strain evidence="1 2">CBS 962.96</strain>
    </source>
</reference>